<protein>
    <recommendedName>
        <fullName evidence="5">Chaperone protein HscA homolog</fullName>
    </recommendedName>
</protein>
<dbReference type="PANTHER" id="PTHR19375">
    <property type="entry name" value="HEAT SHOCK PROTEIN 70KDA"/>
    <property type="match status" value="1"/>
</dbReference>
<evidence type="ECO:0000256" key="4">
    <source>
        <dbReference type="ARBA" id="ARBA00023186"/>
    </source>
</evidence>
<dbReference type="GO" id="GO:0140662">
    <property type="term" value="F:ATP-dependent protein folding chaperone"/>
    <property type="evidence" value="ECO:0007669"/>
    <property type="project" value="InterPro"/>
</dbReference>
<dbReference type="InterPro" id="IPR013126">
    <property type="entry name" value="Hsp_70_fam"/>
</dbReference>
<dbReference type="OrthoDB" id="9766019at2"/>
<dbReference type="PRINTS" id="PR00301">
    <property type="entry name" value="HEATSHOCK70"/>
</dbReference>
<dbReference type="GO" id="GO:0005524">
    <property type="term" value="F:ATP binding"/>
    <property type="evidence" value="ECO:0007669"/>
    <property type="project" value="UniProtKB-KW"/>
</dbReference>
<comment type="similarity">
    <text evidence="1 5 6">Belongs to the heat shock protein 70 family.</text>
</comment>
<dbReference type="InterPro" id="IPR042039">
    <property type="entry name" value="HscA_NBD"/>
</dbReference>
<evidence type="ECO:0000313" key="8">
    <source>
        <dbReference type="Proteomes" id="UP000270626"/>
    </source>
</evidence>
<evidence type="ECO:0000256" key="2">
    <source>
        <dbReference type="ARBA" id="ARBA00022741"/>
    </source>
</evidence>
<dbReference type="EMBL" id="RBXP01000011">
    <property type="protein sequence ID" value="RKT60617.1"/>
    <property type="molecule type" value="Genomic_DNA"/>
</dbReference>
<dbReference type="FunFam" id="2.60.34.10:FF:000005">
    <property type="entry name" value="Chaperone protein HscA homolog"/>
    <property type="match status" value="1"/>
</dbReference>
<dbReference type="NCBIfam" id="TIGR01991">
    <property type="entry name" value="HscA"/>
    <property type="match status" value="1"/>
</dbReference>
<comment type="function">
    <text evidence="5">Chaperone involved in the maturation of iron-sulfur cluster-containing proteins. Has a low intrinsic ATPase activity which is markedly stimulated by HscB.</text>
</comment>
<comment type="caution">
    <text evidence="7">The sequence shown here is derived from an EMBL/GenBank/DDBJ whole genome shotgun (WGS) entry which is preliminary data.</text>
</comment>
<dbReference type="SUPFAM" id="SSF100934">
    <property type="entry name" value="Heat shock protein 70kD (HSP70), C-terminal subdomain"/>
    <property type="match status" value="1"/>
</dbReference>
<evidence type="ECO:0000256" key="6">
    <source>
        <dbReference type="RuleBase" id="RU003322"/>
    </source>
</evidence>
<keyword evidence="8" id="KW-1185">Reference proteome</keyword>
<dbReference type="FunFam" id="3.30.420.40:FF:000046">
    <property type="entry name" value="Chaperone protein HscA"/>
    <property type="match status" value="1"/>
</dbReference>
<dbReference type="GO" id="GO:0016226">
    <property type="term" value="P:iron-sulfur cluster assembly"/>
    <property type="evidence" value="ECO:0007669"/>
    <property type="project" value="InterPro"/>
</dbReference>
<dbReference type="SUPFAM" id="SSF100920">
    <property type="entry name" value="Heat shock protein 70kD (HSP70), peptide-binding domain"/>
    <property type="match status" value="1"/>
</dbReference>
<dbReference type="SUPFAM" id="SSF53067">
    <property type="entry name" value="Actin-like ATPase domain"/>
    <property type="match status" value="2"/>
</dbReference>
<dbReference type="InterPro" id="IPR043129">
    <property type="entry name" value="ATPase_NBD"/>
</dbReference>
<reference evidence="7 8" key="1">
    <citation type="submission" date="2018-10" db="EMBL/GenBank/DDBJ databases">
        <title>Genomic Encyclopedia of Type Strains, Phase IV (KMG-IV): sequencing the most valuable type-strain genomes for metagenomic binning, comparative biology and taxonomic classification.</title>
        <authorList>
            <person name="Goeker M."/>
        </authorList>
    </citation>
    <scope>NUCLEOTIDE SEQUENCE [LARGE SCALE GENOMIC DNA]</scope>
    <source>
        <strain evidence="7 8">DSM 23841</strain>
    </source>
</reference>
<evidence type="ECO:0000256" key="1">
    <source>
        <dbReference type="ARBA" id="ARBA00007381"/>
    </source>
</evidence>
<dbReference type="Pfam" id="PF00012">
    <property type="entry name" value="HSP70"/>
    <property type="match status" value="1"/>
</dbReference>
<dbReference type="Gene3D" id="1.20.1270.10">
    <property type="match status" value="1"/>
</dbReference>
<dbReference type="GO" id="GO:0016887">
    <property type="term" value="F:ATP hydrolysis activity"/>
    <property type="evidence" value="ECO:0007669"/>
    <property type="project" value="UniProtKB-UniRule"/>
</dbReference>
<keyword evidence="3 5" id="KW-0067">ATP-binding</keyword>
<keyword evidence="4 5" id="KW-0143">Chaperone</keyword>
<evidence type="ECO:0000256" key="5">
    <source>
        <dbReference type="HAMAP-Rule" id="MF_00679"/>
    </source>
</evidence>
<dbReference type="InterPro" id="IPR029047">
    <property type="entry name" value="HSP70_peptide-bd_sf"/>
</dbReference>
<dbReference type="PROSITE" id="PS01036">
    <property type="entry name" value="HSP70_3"/>
    <property type="match status" value="1"/>
</dbReference>
<accession>A0A495WHB3</accession>
<evidence type="ECO:0000256" key="3">
    <source>
        <dbReference type="ARBA" id="ARBA00022840"/>
    </source>
</evidence>
<dbReference type="NCBIfam" id="NF003520">
    <property type="entry name" value="PRK05183.1"/>
    <property type="match status" value="1"/>
</dbReference>
<dbReference type="PROSITE" id="PS00297">
    <property type="entry name" value="HSP70_1"/>
    <property type="match status" value="1"/>
</dbReference>
<name>A0A495WHB3_9RHOO</name>
<dbReference type="CDD" id="cd10236">
    <property type="entry name" value="ASKHA_NBD_HSP70_HscA"/>
    <property type="match status" value="1"/>
</dbReference>
<sequence>MALFQIAEPGESAAPHEHKLAVGIDLGTTNSLVATVRSGIAVCLNDEQGRPLLPSVVHYNADGSTVVGYDARKDQAVDPKNTIVSVKRFMGRGKQDIAHLESMAYDFVDAPGMVKLRTQAGIKSPVEVSAEILKTLKARAEAGLGGELVGAVITVPAYFDDAQRQATKDAARLAGLNVLRLLNEPTAAAIAYGLDNGAEGVYAVYDLGGGTFDISILKLTKGVFEVMATGGDSALGGDDFDHRIFCWVIEQGKLQPLSPEDGRLLMMRCREAKEFLTKNPEAPITARLSTGEMVDLKLDVATFAEITRTLVSKTLQPVKKALRDAGLRADEIKGVVMVGGATRMPQIQKAVGDFFRQEPLTNLDPDKVVALGAATQANLLAGNKTGKDDWLLLDVIPLSLGLETMGGLTEKVIPRNSTIPTARAQEFTTFKDGQTAMAIHVVQGEREMIADCRSLARFELRGIPPMVAGAARIRVTFQVDADGLLSVTAREQTTGVESSITVKPSYGLSDDEIAGMLQDSLAHAKDDAMARALREAQVEAERMIEATEAALAEDPHLLNEAETAKIRNAIAKLQEAAAGDNRRIINIAMDDLGFETQEFAHRRMDQSIKKVLSGRKVEEIGTGDEQ</sequence>
<dbReference type="AlphaFoldDB" id="A0A495WHB3"/>
<dbReference type="GO" id="GO:0051082">
    <property type="term" value="F:unfolded protein binding"/>
    <property type="evidence" value="ECO:0007669"/>
    <property type="project" value="InterPro"/>
</dbReference>
<dbReference type="Proteomes" id="UP000270626">
    <property type="component" value="Unassembled WGS sequence"/>
</dbReference>
<dbReference type="Gene3D" id="2.60.34.10">
    <property type="entry name" value="Substrate Binding Domain Of DNAk, Chain A, domain 1"/>
    <property type="match status" value="1"/>
</dbReference>
<dbReference type="Gene3D" id="3.30.420.40">
    <property type="match status" value="2"/>
</dbReference>
<evidence type="ECO:0000313" key="7">
    <source>
        <dbReference type="EMBL" id="RKT60617.1"/>
    </source>
</evidence>
<dbReference type="InterPro" id="IPR029048">
    <property type="entry name" value="HSP70_C_sf"/>
</dbReference>
<proteinExistence type="inferred from homology"/>
<dbReference type="InterPro" id="IPR018181">
    <property type="entry name" value="Heat_shock_70_CS"/>
</dbReference>
<dbReference type="InterPro" id="IPR010236">
    <property type="entry name" value="ISC_FeS_clus_asmbl_HscA"/>
</dbReference>
<dbReference type="RefSeq" id="WP_121457128.1">
    <property type="nucleotide sequence ID" value="NZ_JAANMQ010000001.1"/>
</dbReference>
<dbReference type="Gene3D" id="3.90.640.10">
    <property type="entry name" value="Actin, Chain A, domain 4"/>
    <property type="match status" value="1"/>
</dbReference>
<keyword evidence="2 5" id="KW-0547">Nucleotide-binding</keyword>
<dbReference type="HAMAP" id="MF_00679">
    <property type="entry name" value="HscA"/>
    <property type="match status" value="1"/>
</dbReference>
<gene>
    <name evidence="5" type="primary">hscA</name>
    <name evidence="7" type="ORF">DFR40_0756</name>
</gene>
<dbReference type="PROSITE" id="PS00329">
    <property type="entry name" value="HSP70_2"/>
    <property type="match status" value="1"/>
</dbReference>
<organism evidence="7 8">
    <name type="scientific">Azonexus fungiphilus</name>
    <dbReference type="NCBI Taxonomy" id="146940"/>
    <lineage>
        <taxon>Bacteria</taxon>
        <taxon>Pseudomonadati</taxon>
        <taxon>Pseudomonadota</taxon>
        <taxon>Betaproteobacteria</taxon>
        <taxon>Rhodocyclales</taxon>
        <taxon>Azonexaceae</taxon>
        <taxon>Azonexus</taxon>
    </lineage>
</organism>